<dbReference type="EMBL" id="AMRG01000005">
    <property type="protein sequence ID" value="EKE84412.1"/>
    <property type="molecule type" value="Genomic_DNA"/>
</dbReference>
<dbReference type="OrthoDB" id="7064311at2"/>
<evidence type="ECO:0000313" key="1">
    <source>
        <dbReference type="EMBL" id="EKE84412.1"/>
    </source>
</evidence>
<gene>
    <name evidence="1" type="ORF">A10D4_05072</name>
</gene>
<dbReference type="RefSeq" id="WP_008488139.1">
    <property type="nucleotide sequence ID" value="NZ_AMRG01000005.1"/>
</dbReference>
<name>K2KCL3_9GAMM</name>
<accession>K2KCL3</accession>
<dbReference type="PATRIC" id="fig|740709.3.peg.1032"/>
<dbReference type="Proteomes" id="UP000014115">
    <property type="component" value="Unassembled WGS sequence"/>
</dbReference>
<proteinExistence type="predicted"/>
<organism evidence="1 2">
    <name type="scientific">Idiomarina xiamenensis 10-D-4</name>
    <dbReference type="NCBI Taxonomy" id="740709"/>
    <lineage>
        <taxon>Bacteria</taxon>
        <taxon>Pseudomonadati</taxon>
        <taxon>Pseudomonadota</taxon>
        <taxon>Gammaproteobacteria</taxon>
        <taxon>Alteromonadales</taxon>
        <taxon>Idiomarinaceae</taxon>
        <taxon>Idiomarina</taxon>
    </lineage>
</organism>
<evidence type="ECO:0000313" key="2">
    <source>
        <dbReference type="Proteomes" id="UP000014115"/>
    </source>
</evidence>
<protein>
    <submittedName>
        <fullName evidence="1">Uncharacterized protein</fullName>
    </submittedName>
</protein>
<sequence>MAKNDATVQHNQQPIASYDRFGWYWQPADWLQQMSAEDALTATRQSLHLSAQQQALQAQAAADEQHAEAQRLAQQRLLDSLFD</sequence>
<keyword evidence="2" id="KW-1185">Reference proteome</keyword>
<dbReference type="AlphaFoldDB" id="K2KCL3"/>
<reference evidence="1 2" key="1">
    <citation type="journal article" date="2012" name="J. Bacteriol.">
        <title>Genome Sequence of Idiomarina xiamenensis Type Strain 10-D-4.</title>
        <authorList>
            <person name="Lai Q."/>
            <person name="Wang L."/>
            <person name="Wang W."/>
            <person name="Shao Z."/>
        </authorList>
    </citation>
    <scope>NUCLEOTIDE SEQUENCE [LARGE SCALE GENOMIC DNA]</scope>
    <source>
        <strain evidence="1 2">10-D-4</strain>
    </source>
</reference>
<dbReference type="STRING" id="740709.A10D4_05072"/>
<comment type="caution">
    <text evidence="1">The sequence shown here is derived from an EMBL/GenBank/DDBJ whole genome shotgun (WGS) entry which is preliminary data.</text>
</comment>